<protein>
    <submittedName>
        <fullName evidence="4">Uncharacterized protein</fullName>
    </submittedName>
</protein>
<comment type="caution">
    <text evidence="4">The sequence shown here is derived from an EMBL/GenBank/DDBJ whole genome shotgun (WGS) entry which is preliminary data.</text>
</comment>
<feature type="repeat" description="WD" evidence="3">
    <location>
        <begin position="240"/>
        <end position="281"/>
    </location>
</feature>
<dbReference type="PANTHER" id="PTHR19879">
    <property type="entry name" value="TRANSCRIPTION INITIATION FACTOR TFIID"/>
    <property type="match status" value="1"/>
</dbReference>
<dbReference type="SMART" id="SM00320">
    <property type="entry name" value="WD40"/>
    <property type="match status" value="5"/>
</dbReference>
<dbReference type="PROSITE" id="PS00678">
    <property type="entry name" value="WD_REPEATS_1"/>
    <property type="match status" value="1"/>
</dbReference>
<dbReference type="AlphaFoldDB" id="A0AA41W414"/>
<proteinExistence type="predicted"/>
<feature type="repeat" description="WD" evidence="3">
    <location>
        <begin position="155"/>
        <end position="196"/>
    </location>
</feature>
<dbReference type="Pfam" id="PF00400">
    <property type="entry name" value="WD40"/>
    <property type="match status" value="3"/>
</dbReference>
<evidence type="ECO:0000256" key="1">
    <source>
        <dbReference type="ARBA" id="ARBA00022574"/>
    </source>
</evidence>
<keyword evidence="5" id="KW-1185">Reference proteome</keyword>
<organism evidence="4 5">
    <name type="scientific">Echinimonas agarilytica</name>
    <dbReference type="NCBI Taxonomy" id="1215918"/>
    <lineage>
        <taxon>Bacteria</taxon>
        <taxon>Pseudomonadati</taxon>
        <taxon>Pseudomonadota</taxon>
        <taxon>Gammaproteobacteria</taxon>
        <taxon>Alteromonadales</taxon>
        <taxon>Echinimonadaceae</taxon>
        <taxon>Echinimonas</taxon>
    </lineage>
</organism>
<dbReference type="PROSITE" id="PS50082">
    <property type="entry name" value="WD_REPEATS_2"/>
    <property type="match status" value="3"/>
</dbReference>
<dbReference type="Gene3D" id="2.130.10.10">
    <property type="entry name" value="YVTN repeat-like/Quinoprotein amine dehydrogenase"/>
    <property type="match status" value="2"/>
</dbReference>
<keyword evidence="2" id="KW-0677">Repeat</keyword>
<keyword evidence="1 3" id="KW-0853">WD repeat</keyword>
<feature type="repeat" description="WD" evidence="3">
    <location>
        <begin position="196"/>
        <end position="237"/>
    </location>
</feature>
<dbReference type="InterPro" id="IPR011047">
    <property type="entry name" value="Quinoprotein_ADH-like_sf"/>
</dbReference>
<dbReference type="PANTHER" id="PTHR19879:SF9">
    <property type="entry name" value="TRANSCRIPTION INITIATION FACTOR TFIID SUBUNIT 5"/>
    <property type="match status" value="1"/>
</dbReference>
<dbReference type="RefSeq" id="WP_251259760.1">
    <property type="nucleotide sequence ID" value="NZ_JAMQGP010000001.1"/>
</dbReference>
<dbReference type="Proteomes" id="UP001165393">
    <property type="component" value="Unassembled WGS sequence"/>
</dbReference>
<dbReference type="InterPro" id="IPR001680">
    <property type="entry name" value="WD40_rpt"/>
</dbReference>
<dbReference type="PROSITE" id="PS50294">
    <property type="entry name" value="WD_REPEATS_REGION"/>
    <property type="match status" value="1"/>
</dbReference>
<dbReference type="SUPFAM" id="SSF50998">
    <property type="entry name" value="Quinoprotein alcohol dehydrogenase-like"/>
    <property type="match status" value="1"/>
</dbReference>
<reference evidence="4 5" key="1">
    <citation type="journal article" date="2013" name="Antonie Van Leeuwenhoek">
        <title>Echinimonas agarilytica gen. nov., sp. nov., a new gammaproteobacterium isolated from the sea urchin Strongylocentrotus intermedius.</title>
        <authorList>
            <person name="Nedashkovskaya O.I."/>
            <person name="Stenkova A.M."/>
            <person name="Zhukova N.V."/>
            <person name="Van Trappen S."/>
            <person name="Lee J.S."/>
            <person name="Kim S.B."/>
        </authorList>
    </citation>
    <scope>NUCLEOTIDE SEQUENCE [LARGE SCALE GENOMIC DNA]</scope>
    <source>
        <strain evidence="4 5">KMM 6351</strain>
    </source>
</reference>
<accession>A0AA41W414</accession>
<dbReference type="InterPro" id="IPR019775">
    <property type="entry name" value="WD40_repeat_CS"/>
</dbReference>
<gene>
    <name evidence="4" type="ORF">NAF29_01740</name>
</gene>
<dbReference type="EMBL" id="JAMQGP010000001">
    <property type="protein sequence ID" value="MCM2678392.1"/>
    <property type="molecule type" value="Genomic_DNA"/>
</dbReference>
<evidence type="ECO:0000256" key="2">
    <source>
        <dbReference type="ARBA" id="ARBA00022737"/>
    </source>
</evidence>
<sequence>MLTVRALLITCIISLISACSDFQQPAERWEHATEGSSAAALSADGRWSLHASIHHNLALWDNEKQGLIYQWQLGESSNPVYLTHFSPNGNFVVTASENEFAVWSLLSGESLGWYSIGNERIRDIAIADDGIRILYGLSSGSAILLNRESGRRLEFLGHGEKINTVDLSANGVYALTGSNDYSAKLWNTETGQIIQQFNHPSRVTQVKFDQQGRYAFTADSLKQARIWQIPTGQMTSQLKYSARQHVFSAARFSSDGQWLATGSPSRSVELWHVPTGERVSHWQVGTQTDNRWRSAVVYDVAFVDRWLFSVSSSGYTEAWPLPEQASQ</sequence>
<name>A0AA41W414_9GAMM</name>
<evidence type="ECO:0000313" key="4">
    <source>
        <dbReference type="EMBL" id="MCM2678392.1"/>
    </source>
</evidence>
<dbReference type="PROSITE" id="PS51257">
    <property type="entry name" value="PROKAR_LIPOPROTEIN"/>
    <property type="match status" value="1"/>
</dbReference>
<dbReference type="InterPro" id="IPR015943">
    <property type="entry name" value="WD40/YVTN_repeat-like_dom_sf"/>
</dbReference>
<evidence type="ECO:0000313" key="5">
    <source>
        <dbReference type="Proteomes" id="UP001165393"/>
    </source>
</evidence>
<evidence type="ECO:0000256" key="3">
    <source>
        <dbReference type="PROSITE-ProRule" id="PRU00221"/>
    </source>
</evidence>